<dbReference type="PROSITE" id="PS50850">
    <property type="entry name" value="MFS"/>
    <property type="match status" value="1"/>
</dbReference>
<dbReference type="InterPro" id="IPR036259">
    <property type="entry name" value="MFS_trans_sf"/>
</dbReference>
<feature type="transmembrane region" description="Helical" evidence="7">
    <location>
        <begin position="292"/>
        <end position="311"/>
    </location>
</feature>
<dbReference type="Gene3D" id="1.20.1720.10">
    <property type="entry name" value="Multidrug resistance protein D"/>
    <property type="match status" value="1"/>
</dbReference>
<dbReference type="NCBIfam" id="TIGR00711">
    <property type="entry name" value="efflux_EmrB"/>
    <property type="match status" value="1"/>
</dbReference>
<dbReference type="InterPro" id="IPR011701">
    <property type="entry name" value="MFS"/>
</dbReference>
<keyword evidence="2" id="KW-0813">Transport</keyword>
<dbReference type="GO" id="GO:0022857">
    <property type="term" value="F:transmembrane transporter activity"/>
    <property type="evidence" value="ECO:0007669"/>
    <property type="project" value="InterPro"/>
</dbReference>
<name>A0A3S3BI68_9NOCA</name>
<dbReference type="GO" id="GO:0005886">
    <property type="term" value="C:plasma membrane"/>
    <property type="evidence" value="ECO:0007669"/>
    <property type="project" value="UniProtKB-SubCell"/>
</dbReference>
<feature type="domain" description="Major facilitator superfamily (MFS) profile" evidence="8">
    <location>
        <begin position="16"/>
        <end position="455"/>
    </location>
</feature>
<feature type="transmembrane region" description="Helical" evidence="7">
    <location>
        <begin position="140"/>
        <end position="162"/>
    </location>
</feature>
<keyword evidence="4 7" id="KW-0812">Transmembrane</keyword>
<feature type="transmembrane region" description="Helical" evidence="7">
    <location>
        <begin position="262"/>
        <end position="286"/>
    </location>
</feature>
<feature type="transmembrane region" description="Helical" evidence="7">
    <location>
        <begin position="51"/>
        <end position="70"/>
    </location>
</feature>
<dbReference type="AlphaFoldDB" id="A0A3S3BI68"/>
<feature type="transmembrane region" description="Helical" evidence="7">
    <location>
        <begin position="82"/>
        <end position="101"/>
    </location>
</feature>
<evidence type="ECO:0000259" key="8">
    <source>
        <dbReference type="PROSITE" id="PS50850"/>
    </source>
</evidence>
<evidence type="ECO:0000256" key="4">
    <source>
        <dbReference type="ARBA" id="ARBA00022692"/>
    </source>
</evidence>
<organism evidence="9 10">
    <name type="scientific">Rhodococcus xishaensis</name>
    <dbReference type="NCBI Taxonomy" id="2487364"/>
    <lineage>
        <taxon>Bacteria</taxon>
        <taxon>Bacillati</taxon>
        <taxon>Actinomycetota</taxon>
        <taxon>Actinomycetes</taxon>
        <taxon>Mycobacteriales</taxon>
        <taxon>Nocardiaceae</taxon>
        <taxon>Rhodococcus</taxon>
    </lineage>
</organism>
<feature type="transmembrane region" description="Helical" evidence="7">
    <location>
        <begin position="323"/>
        <end position="343"/>
    </location>
</feature>
<sequence length="495" mass="50588">MTASALALSSPRGRWVVAATVLGSSLAMLDGTVVNVALPRIGSDLGAEVSGLQWTLSGYTLTLASFILLGGALGDRLGRRRVFVWGTVWFAIASALCAFAPTVNVLIAARVLQGVGAALLTPGSLAIISASFDEDDRGAAIGLWSGLGGVAAAVGPMLGGWLVDFAGWRSVFFINLPLAVAVVWVAARHVPETRDPHPPERLDIPGSALAAVGLGALTYGLIEKVTWTAIAGAVLMLAFVLVERRSPYALVPSSLFASRVFVAANLVTLAVYAALGGVFFLLMLQLQIVSGYSPLAAGMSSLPITILMLLLSSRAGRWAQVHGPLVPMSVGPLLAAAGLLLMLRIGPDAPYLTEVLPAVLVFGLGLSTLVAPLTVAVLGSVSTDQAGIASGVNNAVARTSQLLAVAALPALAGIGTGALADPTSFASGFRIAMGICAGLLVAGAAISLVMIPRTAKPRPGEPQPEKALEETLGETVACKPRCDVTAPAVQPPPQR</sequence>
<dbReference type="PANTHER" id="PTHR42718">
    <property type="entry name" value="MAJOR FACILITATOR SUPERFAMILY MULTIDRUG TRANSPORTER MFSC"/>
    <property type="match status" value="1"/>
</dbReference>
<dbReference type="InterPro" id="IPR004638">
    <property type="entry name" value="EmrB-like"/>
</dbReference>
<keyword evidence="5 7" id="KW-1133">Transmembrane helix</keyword>
<gene>
    <name evidence="9" type="ORF">EGT50_10440</name>
</gene>
<proteinExistence type="predicted"/>
<feature type="transmembrane region" description="Helical" evidence="7">
    <location>
        <begin position="107"/>
        <end position="128"/>
    </location>
</feature>
<feature type="transmembrane region" description="Helical" evidence="7">
    <location>
        <begin position="168"/>
        <end position="190"/>
    </location>
</feature>
<keyword evidence="10" id="KW-1185">Reference proteome</keyword>
<keyword evidence="6 7" id="KW-0472">Membrane</keyword>
<evidence type="ECO:0000256" key="5">
    <source>
        <dbReference type="ARBA" id="ARBA00022989"/>
    </source>
</evidence>
<dbReference type="PANTHER" id="PTHR42718:SF42">
    <property type="entry name" value="EXPORT PROTEIN"/>
    <property type="match status" value="1"/>
</dbReference>
<reference evidence="9 10" key="1">
    <citation type="submission" date="2018-11" db="EMBL/GenBank/DDBJ databases">
        <title>Rhodococcus spongicola sp. nov. and Rhodococcus xishaensis sp. nov. from marine sponges.</title>
        <authorList>
            <person name="Li L."/>
            <person name="Lin H.W."/>
        </authorList>
    </citation>
    <scope>NUCLEOTIDE SEQUENCE [LARGE SCALE GENOMIC DNA]</scope>
    <source>
        <strain evidence="9 10">LHW51113</strain>
    </source>
</reference>
<keyword evidence="3" id="KW-1003">Cell membrane</keyword>
<dbReference type="RefSeq" id="WP_127954059.1">
    <property type="nucleotide sequence ID" value="NZ_RKLO01000004.1"/>
</dbReference>
<dbReference type="InterPro" id="IPR020846">
    <property type="entry name" value="MFS_dom"/>
</dbReference>
<feature type="transmembrane region" description="Helical" evidence="7">
    <location>
        <begin position="402"/>
        <end position="419"/>
    </location>
</feature>
<comment type="subcellular location">
    <subcellularLocation>
        <location evidence="1">Cell membrane</location>
        <topology evidence="1">Multi-pass membrane protein</topology>
    </subcellularLocation>
</comment>
<evidence type="ECO:0000256" key="1">
    <source>
        <dbReference type="ARBA" id="ARBA00004651"/>
    </source>
</evidence>
<dbReference type="OrthoDB" id="7375466at2"/>
<dbReference type="Pfam" id="PF07690">
    <property type="entry name" value="MFS_1"/>
    <property type="match status" value="1"/>
</dbReference>
<evidence type="ECO:0000313" key="10">
    <source>
        <dbReference type="Proteomes" id="UP000283479"/>
    </source>
</evidence>
<dbReference type="EMBL" id="RKLO01000004">
    <property type="protein sequence ID" value="RVW01883.1"/>
    <property type="molecule type" value="Genomic_DNA"/>
</dbReference>
<evidence type="ECO:0000256" key="3">
    <source>
        <dbReference type="ARBA" id="ARBA00022475"/>
    </source>
</evidence>
<accession>A0A3S3BI68</accession>
<dbReference type="PRINTS" id="PR01036">
    <property type="entry name" value="TCRTETB"/>
</dbReference>
<feature type="transmembrane region" description="Helical" evidence="7">
    <location>
        <begin position="431"/>
        <end position="451"/>
    </location>
</feature>
<evidence type="ECO:0000256" key="7">
    <source>
        <dbReference type="SAM" id="Phobius"/>
    </source>
</evidence>
<dbReference type="Proteomes" id="UP000283479">
    <property type="component" value="Unassembled WGS sequence"/>
</dbReference>
<feature type="transmembrane region" description="Helical" evidence="7">
    <location>
        <begin position="225"/>
        <end position="242"/>
    </location>
</feature>
<evidence type="ECO:0000256" key="2">
    <source>
        <dbReference type="ARBA" id="ARBA00022448"/>
    </source>
</evidence>
<feature type="transmembrane region" description="Helical" evidence="7">
    <location>
        <begin position="355"/>
        <end position="381"/>
    </location>
</feature>
<dbReference type="Gene3D" id="1.20.1250.20">
    <property type="entry name" value="MFS general substrate transporter like domains"/>
    <property type="match status" value="1"/>
</dbReference>
<protein>
    <submittedName>
        <fullName evidence="9">DHA2 family efflux MFS transporter permease subunit</fullName>
    </submittedName>
</protein>
<evidence type="ECO:0000313" key="9">
    <source>
        <dbReference type="EMBL" id="RVW01883.1"/>
    </source>
</evidence>
<dbReference type="SUPFAM" id="SSF103473">
    <property type="entry name" value="MFS general substrate transporter"/>
    <property type="match status" value="1"/>
</dbReference>
<evidence type="ECO:0000256" key="6">
    <source>
        <dbReference type="ARBA" id="ARBA00023136"/>
    </source>
</evidence>
<comment type="caution">
    <text evidence="9">The sequence shown here is derived from an EMBL/GenBank/DDBJ whole genome shotgun (WGS) entry which is preliminary data.</text>
</comment>
<dbReference type="CDD" id="cd17321">
    <property type="entry name" value="MFS_MMR_MDR_like"/>
    <property type="match status" value="1"/>
</dbReference>